<feature type="DNA-binding region" description="H-T-H motif" evidence="4">
    <location>
        <begin position="48"/>
        <end position="67"/>
    </location>
</feature>
<evidence type="ECO:0000313" key="7">
    <source>
        <dbReference type="Proteomes" id="UP000295680"/>
    </source>
</evidence>
<dbReference type="AlphaFoldDB" id="A0A4V2S906"/>
<keyword evidence="7" id="KW-1185">Reference proteome</keyword>
<organism evidence="6 7">
    <name type="scientific">Actinocrispum wychmicini</name>
    <dbReference type="NCBI Taxonomy" id="1213861"/>
    <lineage>
        <taxon>Bacteria</taxon>
        <taxon>Bacillati</taxon>
        <taxon>Actinomycetota</taxon>
        <taxon>Actinomycetes</taxon>
        <taxon>Pseudonocardiales</taxon>
        <taxon>Pseudonocardiaceae</taxon>
        <taxon>Actinocrispum</taxon>
    </lineage>
</organism>
<dbReference type="GO" id="GO:0000976">
    <property type="term" value="F:transcription cis-regulatory region binding"/>
    <property type="evidence" value="ECO:0007669"/>
    <property type="project" value="TreeGrafter"/>
</dbReference>
<comment type="caution">
    <text evidence="6">The sequence shown here is derived from an EMBL/GenBank/DDBJ whole genome shotgun (WGS) entry which is preliminary data.</text>
</comment>
<accession>A0A4V2S906</accession>
<evidence type="ECO:0000256" key="2">
    <source>
        <dbReference type="ARBA" id="ARBA00023125"/>
    </source>
</evidence>
<dbReference type="Pfam" id="PF17933">
    <property type="entry name" value="TetR_C_25"/>
    <property type="match status" value="1"/>
</dbReference>
<gene>
    <name evidence="6" type="ORF">EV192_1011722</name>
</gene>
<dbReference type="InterPro" id="IPR041484">
    <property type="entry name" value="TetR_C_25"/>
</dbReference>
<dbReference type="PANTHER" id="PTHR30055">
    <property type="entry name" value="HTH-TYPE TRANSCRIPTIONAL REGULATOR RUTR"/>
    <property type="match status" value="1"/>
</dbReference>
<dbReference type="Gene3D" id="1.10.357.10">
    <property type="entry name" value="Tetracycline Repressor, domain 2"/>
    <property type="match status" value="1"/>
</dbReference>
<evidence type="ECO:0000256" key="1">
    <source>
        <dbReference type="ARBA" id="ARBA00023015"/>
    </source>
</evidence>
<reference evidence="6 7" key="1">
    <citation type="submission" date="2019-03" db="EMBL/GenBank/DDBJ databases">
        <title>Genomic Encyclopedia of Type Strains, Phase IV (KMG-IV): sequencing the most valuable type-strain genomes for metagenomic binning, comparative biology and taxonomic classification.</title>
        <authorList>
            <person name="Goeker M."/>
        </authorList>
    </citation>
    <scope>NUCLEOTIDE SEQUENCE [LARGE SCALE GENOMIC DNA]</scope>
    <source>
        <strain evidence="6 7">DSM 45934</strain>
    </source>
</reference>
<protein>
    <submittedName>
        <fullName evidence="6">TetR family transcriptional regulator</fullName>
    </submittedName>
</protein>
<sequence length="194" mass="20791">MFSFLNGLTTGRSSAQPECVDVSDLTARARIRDAALRRFGADGFAATPVRRIAADAKVSAALVVHHFGSKQGLVEACDLYAMAFARNAHAHGKATDGGNAVLSYLARAMVERAQDTASMFDEMVVATEQMLASNNARPVEDPKLRAAVLVSLELGGFALRAHLSRYLGMDAVSQDGFERIGQLVNEMVTQGVFE</sequence>
<dbReference type="Proteomes" id="UP000295680">
    <property type="component" value="Unassembled WGS sequence"/>
</dbReference>
<dbReference type="GO" id="GO:0003700">
    <property type="term" value="F:DNA-binding transcription factor activity"/>
    <property type="evidence" value="ECO:0007669"/>
    <property type="project" value="TreeGrafter"/>
</dbReference>
<evidence type="ECO:0000256" key="4">
    <source>
        <dbReference type="PROSITE-ProRule" id="PRU00335"/>
    </source>
</evidence>
<proteinExistence type="predicted"/>
<dbReference type="EMBL" id="SLWS01000001">
    <property type="protein sequence ID" value="TCO65930.1"/>
    <property type="molecule type" value="Genomic_DNA"/>
</dbReference>
<dbReference type="SUPFAM" id="SSF46689">
    <property type="entry name" value="Homeodomain-like"/>
    <property type="match status" value="1"/>
</dbReference>
<keyword evidence="3" id="KW-0804">Transcription</keyword>
<dbReference type="PRINTS" id="PR00455">
    <property type="entry name" value="HTHTETR"/>
</dbReference>
<evidence type="ECO:0000313" key="6">
    <source>
        <dbReference type="EMBL" id="TCO65930.1"/>
    </source>
</evidence>
<feature type="domain" description="HTH tetR-type" evidence="5">
    <location>
        <begin position="25"/>
        <end position="85"/>
    </location>
</feature>
<evidence type="ECO:0000259" key="5">
    <source>
        <dbReference type="PROSITE" id="PS50977"/>
    </source>
</evidence>
<keyword evidence="2 4" id="KW-0238">DNA-binding</keyword>
<dbReference type="PROSITE" id="PS50977">
    <property type="entry name" value="HTH_TETR_2"/>
    <property type="match status" value="1"/>
</dbReference>
<dbReference type="Pfam" id="PF00440">
    <property type="entry name" value="TetR_N"/>
    <property type="match status" value="1"/>
</dbReference>
<name>A0A4V2S906_9PSEU</name>
<dbReference type="InterPro" id="IPR009057">
    <property type="entry name" value="Homeodomain-like_sf"/>
</dbReference>
<dbReference type="InterPro" id="IPR050109">
    <property type="entry name" value="HTH-type_TetR-like_transc_reg"/>
</dbReference>
<evidence type="ECO:0000256" key="3">
    <source>
        <dbReference type="ARBA" id="ARBA00023163"/>
    </source>
</evidence>
<dbReference type="InterPro" id="IPR001647">
    <property type="entry name" value="HTH_TetR"/>
</dbReference>
<keyword evidence="1" id="KW-0805">Transcription regulation</keyword>
<dbReference type="PANTHER" id="PTHR30055:SF234">
    <property type="entry name" value="HTH-TYPE TRANSCRIPTIONAL REGULATOR BETI"/>
    <property type="match status" value="1"/>
</dbReference>